<dbReference type="CDD" id="cd00819">
    <property type="entry name" value="PEPCK_GTP"/>
    <property type="match status" value="1"/>
</dbReference>
<feature type="binding site" evidence="11">
    <location>
        <position position="387"/>
    </location>
    <ligand>
        <name>GTP</name>
        <dbReference type="ChEBI" id="CHEBI:37565"/>
    </ligand>
</feature>
<evidence type="ECO:0000256" key="4">
    <source>
        <dbReference type="ARBA" id="ARBA00022432"/>
    </source>
</evidence>
<dbReference type="FunFam" id="3.40.449.10:FF:000005">
    <property type="entry name" value="Phosphoenolpyruvate carboxykinase [GTP]"/>
    <property type="match status" value="1"/>
</dbReference>
<dbReference type="InterPro" id="IPR008209">
    <property type="entry name" value="PEP_carboxykinase_GTP"/>
</dbReference>
<reference evidence="14" key="2">
    <citation type="journal article" date="2021" name="PeerJ">
        <title>Extensive microbial diversity within the chicken gut microbiome revealed by metagenomics and culture.</title>
        <authorList>
            <person name="Gilroy R."/>
            <person name="Ravi A."/>
            <person name="Getino M."/>
            <person name="Pursley I."/>
            <person name="Horton D.L."/>
            <person name="Alikhan N.F."/>
            <person name="Baker D."/>
            <person name="Gharbi K."/>
            <person name="Hall N."/>
            <person name="Watson M."/>
            <person name="Adriaenssens E.M."/>
            <person name="Foster-Nyarko E."/>
            <person name="Jarju S."/>
            <person name="Secka A."/>
            <person name="Antonio M."/>
            <person name="Oren A."/>
            <person name="Chaudhuri R.R."/>
            <person name="La Ragione R."/>
            <person name="Hildebrand F."/>
            <person name="Pallen M.J."/>
        </authorList>
    </citation>
    <scope>NUCLEOTIDE SEQUENCE</scope>
    <source>
        <strain evidence="14">B3-4054</strain>
    </source>
</reference>
<feature type="domain" description="Phosphoenolpyruvate carboxykinase C-terminal P-loop" evidence="12">
    <location>
        <begin position="238"/>
        <end position="603"/>
    </location>
</feature>
<evidence type="ECO:0000256" key="2">
    <source>
        <dbReference type="ARBA" id="ARBA00005796"/>
    </source>
</evidence>
<dbReference type="InterPro" id="IPR013035">
    <property type="entry name" value="PEP_carboxykinase_C"/>
</dbReference>
<dbReference type="SUPFAM" id="SSF53795">
    <property type="entry name" value="PEP carboxykinase-like"/>
    <property type="match status" value="1"/>
</dbReference>
<feature type="binding site" evidence="11">
    <location>
        <begin position="213"/>
        <end position="215"/>
    </location>
    <ligand>
        <name>substrate</name>
    </ligand>
</feature>
<accession>A0A9D9HG73</accession>
<dbReference type="GO" id="GO:0005829">
    <property type="term" value="C:cytosol"/>
    <property type="evidence" value="ECO:0007669"/>
    <property type="project" value="TreeGrafter"/>
</dbReference>
<dbReference type="AlphaFoldDB" id="A0A9D9HG73"/>
<feature type="active site" evidence="11">
    <location>
        <position position="266"/>
    </location>
</feature>
<dbReference type="InterPro" id="IPR018091">
    <property type="entry name" value="PEP_carboxykin_GTP_CS"/>
</dbReference>
<feature type="binding site" evidence="11">
    <location>
        <position position="242"/>
    </location>
    <ligand>
        <name>Mn(2+)</name>
        <dbReference type="ChEBI" id="CHEBI:29035"/>
    </ligand>
</feature>
<dbReference type="GO" id="GO:0004613">
    <property type="term" value="F:phosphoenolpyruvate carboxykinase (GTP) activity"/>
    <property type="evidence" value="ECO:0007669"/>
    <property type="project" value="UniProtKB-UniRule"/>
</dbReference>
<sequence length="608" mass="67600">MTIQDIKHPKIKAWVEEVEKMCQPDAVYVCDGSKAEYDRLMKKCVDAGLAIPLKKKENSFLFRSLPSDVARVEDRTYIASRKEEDAGPTNHWIDPADLKKTMTGLYTGCMKGRTMYVIPFSMGPVGSNIAKNGIEITDSEYVVCNMDIMTRVGTKVLDVLGTDGEFVPCLHSVGKPLAAGESDKGVWPCADMEHKYISHFPEERLIWSYGSGYGGNALLGKKCFALRIASVLARDEGWLAEHMLILKLTNPEGKVKYVTGAFPSACGKTNLAMLIPTIPGWKVETIGDDIAWMKFGEDGRLYAINPEAGFFGVAPGTSEQSNKNALEAASKNTIFTNCALTEDGDIWWEQIGYPAKGKLVDWKGQTRDALPTDKSPKGEEFAHPNARFTAPANQCPCIADEWEDPKGVPISAFLFGGRRPSTIPLVHQSRDWNHGVFLGSIVGSEVTAAVISDQVGQVRRDPFAMLPFCGYNMGDYFQHWINIGKKSTADKLPKIFYVNWFRKDADGHFMWPGYGDNSRVLAWIFDRCDGKDNYVDTAIGFMPKEGAINTEGLDVSAETMKAITSVDKEGWLKEIQDIREKHYPKFGSHLPKELNEQLDILEKNLNAM</sequence>
<proteinExistence type="inferred from homology"/>
<keyword evidence="11" id="KW-0963">Cytoplasm</keyword>
<dbReference type="NCBIfam" id="NF003253">
    <property type="entry name" value="PRK04210.1"/>
    <property type="match status" value="1"/>
</dbReference>
<dbReference type="GO" id="GO:0019543">
    <property type="term" value="P:propionate catabolic process"/>
    <property type="evidence" value="ECO:0007669"/>
    <property type="project" value="TreeGrafter"/>
</dbReference>
<feature type="binding site" evidence="11">
    <location>
        <begin position="385"/>
        <end position="387"/>
    </location>
    <ligand>
        <name>substrate</name>
    </ligand>
</feature>
<comment type="catalytic activity">
    <reaction evidence="11">
        <text>oxaloacetate + GTP = phosphoenolpyruvate + GDP + CO2</text>
        <dbReference type="Rhea" id="RHEA:10388"/>
        <dbReference type="ChEBI" id="CHEBI:16452"/>
        <dbReference type="ChEBI" id="CHEBI:16526"/>
        <dbReference type="ChEBI" id="CHEBI:37565"/>
        <dbReference type="ChEBI" id="CHEBI:58189"/>
        <dbReference type="ChEBI" id="CHEBI:58702"/>
        <dbReference type="EC" id="4.1.1.32"/>
    </reaction>
</comment>
<feature type="domain" description="Phosphoenolpyruvate carboxykinase GTP-utilising N-terminal" evidence="13">
    <location>
        <begin position="14"/>
        <end position="234"/>
    </location>
</feature>
<feature type="binding site" evidence="11">
    <location>
        <position position="222"/>
    </location>
    <ligand>
        <name>Mn(2+)</name>
        <dbReference type="ChEBI" id="CHEBI:29035"/>
    </ligand>
</feature>
<gene>
    <name evidence="11" type="primary">pckG</name>
    <name evidence="14" type="ORF">IAA96_03190</name>
</gene>
<evidence type="ECO:0000256" key="9">
    <source>
        <dbReference type="ARBA" id="ARBA00023211"/>
    </source>
</evidence>
<evidence type="ECO:0000256" key="1">
    <source>
        <dbReference type="ARBA" id="ARBA00004742"/>
    </source>
</evidence>
<feature type="binding site" evidence="11">
    <location>
        <begin position="514"/>
        <end position="517"/>
    </location>
    <ligand>
        <name>GTP</name>
        <dbReference type="ChEBI" id="CHEBI:37565"/>
    </ligand>
</feature>
<dbReference type="Gene3D" id="3.90.228.20">
    <property type="match status" value="1"/>
</dbReference>
<dbReference type="EMBL" id="JADIMS010000053">
    <property type="protein sequence ID" value="MBO8450091.1"/>
    <property type="molecule type" value="Genomic_DNA"/>
</dbReference>
<comment type="function">
    <text evidence="11">Catalyzes the conversion of oxaloacetate (OAA) to phosphoenolpyruvate (PEP), the rate-limiting step in the metabolic pathway that produces glucose from lactate and other precursors derived from the citric acid cycle.</text>
</comment>
<dbReference type="Pfam" id="PF00821">
    <property type="entry name" value="PEPCK_GTP"/>
    <property type="match status" value="1"/>
</dbReference>
<dbReference type="InterPro" id="IPR008210">
    <property type="entry name" value="PEP_carboxykinase_N"/>
</dbReference>
<name>A0A9D9HG73_9SPIR</name>
<comment type="subcellular location">
    <subcellularLocation>
        <location evidence="11">Cytoplasm</location>
    </subcellularLocation>
</comment>
<dbReference type="HAMAP" id="MF_00452">
    <property type="entry name" value="PEPCK_GTP"/>
    <property type="match status" value="1"/>
</dbReference>
<keyword evidence="7 11" id="KW-0210">Decarboxylase</keyword>
<dbReference type="InterPro" id="IPR035077">
    <property type="entry name" value="PEP_carboxykinase_GTP_C"/>
</dbReference>
<dbReference type="Proteomes" id="UP000823616">
    <property type="component" value="Unassembled WGS sequence"/>
</dbReference>
<comment type="cofactor">
    <cofactor evidence="11">
        <name>Mn(2+)</name>
        <dbReference type="ChEBI" id="CHEBI:29035"/>
    </cofactor>
    <text evidence="11">Binds 1 Mn(2+) ion per subunit.</text>
</comment>
<evidence type="ECO:0000256" key="3">
    <source>
        <dbReference type="ARBA" id="ARBA00011245"/>
    </source>
</evidence>
<evidence type="ECO:0000313" key="15">
    <source>
        <dbReference type="Proteomes" id="UP000823616"/>
    </source>
</evidence>
<keyword evidence="4 11" id="KW-0312">Gluconeogenesis</keyword>
<dbReference type="PROSITE" id="PS00505">
    <property type="entry name" value="PEPCK_GTP"/>
    <property type="match status" value="1"/>
</dbReference>
<evidence type="ECO:0000259" key="13">
    <source>
        <dbReference type="Pfam" id="PF17297"/>
    </source>
</evidence>
<dbReference type="GO" id="GO:0033993">
    <property type="term" value="P:response to lipid"/>
    <property type="evidence" value="ECO:0007669"/>
    <property type="project" value="TreeGrafter"/>
</dbReference>
<protein>
    <recommendedName>
        <fullName evidence="11">Phosphoenolpyruvate carboxykinase [GTP]</fullName>
        <shortName evidence="11">PEP carboxykinase</shortName>
        <shortName evidence="11">PEPCK</shortName>
        <ecNumber evidence="11">4.1.1.32</ecNumber>
    </recommendedName>
    <alternativeName>
        <fullName evidence="11">GTP-dependent phosphoenolpyruvate carboxykinase</fullName>
        <shortName evidence="11">GTP-PEPCK</shortName>
    </alternativeName>
</protein>
<dbReference type="PANTHER" id="PTHR11561:SF0">
    <property type="entry name" value="PHOSPHOENOLPYRUVATE CARBOXYKINASE [GTP]-RELATED"/>
    <property type="match status" value="1"/>
</dbReference>
<comment type="subunit">
    <text evidence="3 11">Monomer.</text>
</comment>
<evidence type="ECO:0000313" key="14">
    <source>
        <dbReference type="EMBL" id="MBO8450091.1"/>
    </source>
</evidence>
<feature type="binding site" evidence="11">
    <location>
        <position position="71"/>
    </location>
    <ligand>
        <name>substrate</name>
    </ligand>
</feature>
<dbReference type="GO" id="GO:0005525">
    <property type="term" value="F:GTP binding"/>
    <property type="evidence" value="ECO:0007669"/>
    <property type="project" value="UniProtKB-UniRule"/>
</dbReference>
<dbReference type="PIRSF" id="PIRSF001348">
    <property type="entry name" value="PEP_carboxykinase_GTP"/>
    <property type="match status" value="1"/>
</dbReference>
<comment type="similarity">
    <text evidence="2 11">Belongs to the phosphoenolpyruvate carboxykinase [GTP] family.</text>
</comment>
<keyword evidence="5 11" id="KW-0479">Metal-binding</keyword>
<comment type="pathway">
    <text evidence="1 11">Carbohydrate biosynthesis; gluconeogenesis.</text>
</comment>
<dbReference type="GO" id="GO:0042594">
    <property type="term" value="P:response to starvation"/>
    <property type="evidence" value="ECO:0007669"/>
    <property type="project" value="TreeGrafter"/>
</dbReference>
<dbReference type="GO" id="GO:0071333">
    <property type="term" value="P:cellular response to glucose stimulus"/>
    <property type="evidence" value="ECO:0007669"/>
    <property type="project" value="TreeGrafter"/>
</dbReference>
<dbReference type="EC" id="4.1.1.32" evidence="11"/>
<evidence type="ECO:0000256" key="7">
    <source>
        <dbReference type="ARBA" id="ARBA00022793"/>
    </source>
</evidence>
<feature type="binding site" evidence="11">
    <location>
        <position position="418"/>
    </location>
    <ligand>
        <name>GTP</name>
        <dbReference type="ChEBI" id="CHEBI:37565"/>
    </ligand>
</feature>
<dbReference type="Pfam" id="PF17297">
    <property type="entry name" value="PEPCK_N"/>
    <property type="match status" value="1"/>
</dbReference>
<keyword evidence="9 11" id="KW-0464">Manganese</keyword>
<feature type="binding site" evidence="11">
    <location>
        <position position="289"/>
    </location>
    <ligand>
        <name>Mn(2+)</name>
        <dbReference type="ChEBI" id="CHEBI:29035"/>
    </ligand>
</feature>
<keyword evidence="8 11" id="KW-0342">GTP-binding</keyword>
<organism evidence="14 15">
    <name type="scientific">Candidatus Avitreponema avistercoris</name>
    <dbReference type="NCBI Taxonomy" id="2840705"/>
    <lineage>
        <taxon>Bacteria</taxon>
        <taxon>Pseudomonadati</taxon>
        <taxon>Spirochaetota</taxon>
        <taxon>Spirochaetia</taxon>
        <taxon>Spirochaetales</taxon>
        <taxon>Candidatus Avitreponema</taxon>
    </lineage>
</organism>
<dbReference type="Gene3D" id="3.40.449.10">
    <property type="entry name" value="Phosphoenolpyruvate Carboxykinase, domain 1"/>
    <property type="match status" value="1"/>
</dbReference>
<feature type="binding site" evidence="11">
    <location>
        <position position="264"/>
    </location>
    <ligand>
        <name>substrate</name>
    </ligand>
</feature>
<feature type="binding site" evidence="11">
    <location>
        <begin position="265"/>
        <end position="270"/>
    </location>
    <ligand>
        <name>GTP</name>
        <dbReference type="ChEBI" id="CHEBI:37565"/>
    </ligand>
</feature>
<evidence type="ECO:0000256" key="8">
    <source>
        <dbReference type="ARBA" id="ARBA00023134"/>
    </source>
</evidence>
<dbReference type="GO" id="GO:0006094">
    <property type="term" value="P:gluconeogenesis"/>
    <property type="evidence" value="ECO:0007669"/>
    <property type="project" value="UniProtKB-UniRule"/>
</dbReference>
<dbReference type="Gene3D" id="2.170.8.10">
    <property type="entry name" value="Phosphoenolpyruvate Carboxykinase, domain 2"/>
    <property type="match status" value="1"/>
</dbReference>
<dbReference type="GO" id="GO:0030145">
    <property type="term" value="F:manganese ion binding"/>
    <property type="evidence" value="ECO:0007669"/>
    <property type="project" value="UniProtKB-UniRule"/>
</dbReference>
<reference evidence="14" key="1">
    <citation type="submission" date="2020-10" db="EMBL/GenBank/DDBJ databases">
        <authorList>
            <person name="Gilroy R."/>
        </authorList>
    </citation>
    <scope>NUCLEOTIDE SEQUENCE</scope>
    <source>
        <strain evidence="14">B3-4054</strain>
    </source>
</reference>
<dbReference type="SUPFAM" id="SSF68923">
    <property type="entry name" value="PEP carboxykinase N-terminal domain"/>
    <property type="match status" value="1"/>
</dbReference>
<dbReference type="GO" id="GO:0046327">
    <property type="term" value="P:glycerol biosynthetic process from pyruvate"/>
    <property type="evidence" value="ECO:0007669"/>
    <property type="project" value="TreeGrafter"/>
</dbReference>
<evidence type="ECO:0000256" key="11">
    <source>
        <dbReference type="HAMAP-Rule" id="MF_00452"/>
    </source>
</evidence>
<keyword evidence="6 11" id="KW-0547">Nucleotide-binding</keyword>
<evidence type="ECO:0000256" key="6">
    <source>
        <dbReference type="ARBA" id="ARBA00022741"/>
    </source>
</evidence>
<evidence type="ECO:0000256" key="10">
    <source>
        <dbReference type="ARBA" id="ARBA00023239"/>
    </source>
</evidence>
<dbReference type="InterPro" id="IPR035078">
    <property type="entry name" value="PEP_carboxykinase_GTP_N"/>
</dbReference>
<dbReference type="GO" id="GO:0006107">
    <property type="term" value="P:oxaloacetate metabolic process"/>
    <property type="evidence" value="ECO:0007669"/>
    <property type="project" value="TreeGrafter"/>
</dbReference>
<comment type="caution">
    <text evidence="14">The sequence shown here is derived from an EMBL/GenBank/DDBJ whole genome shotgun (WGS) entry which is preliminary data.</text>
</comment>
<evidence type="ECO:0000259" key="12">
    <source>
        <dbReference type="Pfam" id="PF00821"/>
    </source>
</evidence>
<dbReference type="PANTHER" id="PTHR11561">
    <property type="entry name" value="PHOSPHOENOLPYRUVATE CARBOXYKINASE"/>
    <property type="match status" value="1"/>
</dbReference>
<keyword evidence="10 11" id="KW-0456">Lyase</keyword>
<evidence type="ECO:0000256" key="5">
    <source>
        <dbReference type="ARBA" id="ARBA00022723"/>
    </source>
</evidence>